<organism evidence="1 2">
    <name type="scientific">Amborella trichopoda</name>
    <dbReference type="NCBI Taxonomy" id="13333"/>
    <lineage>
        <taxon>Eukaryota</taxon>
        <taxon>Viridiplantae</taxon>
        <taxon>Streptophyta</taxon>
        <taxon>Embryophyta</taxon>
        <taxon>Tracheophyta</taxon>
        <taxon>Spermatophyta</taxon>
        <taxon>Magnoliopsida</taxon>
        <taxon>Amborellales</taxon>
        <taxon>Amborellaceae</taxon>
        <taxon>Amborella</taxon>
    </lineage>
</organism>
<gene>
    <name evidence="1" type="ORF">AMTR_s00063p00160760</name>
</gene>
<proteinExistence type="predicted"/>
<evidence type="ECO:0000313" key="2">
    <source>
        <dbReference type="Proteomes" id="UP000017836"/>
    </source>
</evidence>
<evidence type="ECO:0000313" key="1">
    <source>
        <dbReference type="EMBL" id="ERN16265.1"/>
    </source>
</evidence>
<name>U5D1Z9_AMBTC</name>
<protein>
    <submittedName>
        <fullName evidence="1">Uncharacterized protein</fullName>
    </submittedName>
</protein>
<sequence>MVVEDVILLNVILQGDAPLFLLHEAIPTVVRVNAENIEEPLVAAMMNDMAVDLNVSLGMVWQELEEQRKAKKLT</sequence>
<dbReference type="Proteomes" id="UP000017836">
    <property type="component" value="Unassembled WGS sequence"/>
</dbReference>
<dbReference type="EMBL" id="KI392467">
    <property type="protein sequence ID" value="ERN16265.1"/>
    <property type="molecule type" value="Genomic_DNA"/>
</dbReference>
<dbReference type="Gramene" id="ERN16265">
    <property type="protein sequence ID" value="ERN16265"/>
    <property type="gene ID" value="AMTR_s00063p00160760"/>
</dbReference>
<dbReference type="AlphaFoldDB" id="U5D1Z9"/>
<accession>U5D1Z9</accession>
<dbReference type="HOGENOM" id="CLU_2691084_0_0_1"/>
<reference evidence="2" key="1">
    <citation type="journal article" date="2013" name="Science">
        <title>The Amborella genome and the evolution of flowering plants.</title>
        <authorList>
            <consortium name="Amborella Genome Project"/>
        </authorList>
    </citation>
    <scope>NUCLEOTIDE SEQUENCE [LARGE SCALE GENOMIC DNA]</scope>
</reference>
<keyword evidence="2" id="KW-1185">Reference proteome</keyword>